<organism evidence="2 3">
    <name type="scientific">Escallonia rubra</name>
    <dbReference type="NCBI Taxonomy" id="112253"/>
    <lineage>
        <taxon>Eukaryota</taxon>
        <taxon>Viridiplantae</taxon>
        <taxon>Streptophyta</taxon>
        <taxon>Embryophyta</taxon>
        <taxon>Tracheophyta</taxon>
        <taxon>Spermatophyta</taxon>
        <taxon>Magnoliopsida</taxon>
        <taxon>eudicotyledons</taxon>
        <taxon>Gunneridae</taxon>
        <taxon>Pentapetalae</taxon>
        <taxon>asterids</taxon>
        <taxon>campanulids</taxon>
        <taxon>Escalloniales</taxon>
        <taxon>Escalloniaceae</taxon>
        <taxon>Escallonia</taxon>
    </lineage>
</organism>
<comment type="caution">
    <text evidence="2">The sequence shown here is derived from an EMBL/GenBank/DDBJ whole genome shotgun (WGS) entry which is preliminary data.</text>
</comment>
<dbReference type="InterPro" id="IPR021720">
    <property type="entry name" value="Malectin_dom"/>
</dbReference>
<evidence type="ECO:0000313" key="2">
    <source>
        <dbReference type="EMBL" id="KAK2967487.1"/>
    </source>
</evidence>
<dbReference type="PANTHER" id="PTHR34081">
    <property type="entry name" value="MALECTIN DOMAIN-CONTAINING PROTEIN"/>
    <property type="match status" value="1"/>
</dbReference>
<protein>
    <recommendedName>
        <fullName evidence="1">Malectin domain-containing protein</fullName>
    </recommendedName>
</protein>
<feature type="domain" description="Malectin" evidence="1">
    <location>
        <begin position="4"/>
        <end position="155"/>
    </location>
</feature>
<dbReference type="Pfam" id="PF11721">
    <property type="entry name" value="Malectin"/>
    <property type="match status" value="1"/>
</dbReference>
<reference evidence="2" key="1">
    <citation type="submission" date="2022-12" db="EMBL/GenBank/DDBJ databases">
        <title>Draft genome assemblies for two species of Escallonia (Escalloniales).</title>
        <authorList>
            <person name="Chanderbali A."/>
            <person name="Dervinis C."/>
            <person name="Anghel I."/>
            <person name="Soltis D."/>
            <person name="Soltis P."/>
            <person name="Zapata F."/>
        </authorList>
    </citation>
    <scope>NUCLEOTIDE SEQUENCE</scope>
    <source>
        <strain evidence="2">UCBG92.1500</strain>
        <tissue evidence="2">Leaf</tissue>
    </source>
</reference>
<gene>
    <name evidence="2" type="ORF">RJ640_010128</name>
</gene>
<sequence length="165" mass="18408">MNGSDYVGDDETKSYYVSSQSNWAYSCSGTFASVTSNSSDYVKNTTYEISNDLYVTAHICPVSLKYYGFCLRQGKYVVTLHFAEICRFTIANTFKELLDDRVLENFNPKAAIGTAKKEVIRSFNASVKQDHMLRIHLYWAGKGSLPANEPLISAISVTPGMKSPQ</sequence>
<evidence type="ECO:0000259" key="1">
    <source>
        <dbReference type="Pfam" id="PF11721"/>
    </source>
</evidence>
<evidence type="ECO:0000313" key="3">
    <source>
        <dbReference type="Proteomes" id="UP001187471"/>
    </source>
</evidence>
<dbReference type="Gene3D" id="2.60.120.430">
    <property type="entry name" value="Galactose-binding lectin"/>
    <property type="match status" value="1"/>
</dbReference>
<proteinExistence type="predicted"/>
<name>A0AA88UA17_9ASTE</name>
<dbReference type="EMBL" id="JAVXUO010003006">
    <property type="protein sequence ID" value="KAK2967487.1"/>
    <property type="molecule type" value="Genomic_DNA"/>
</dbReference>
<dbReference type="PANTHER" id="PTHR34081:SF1">
    <property type="entry name" value="MALECTIN, LEUCINE-RICH REPEAT DOMAIN, L DOMAIN-LIKE PROTEIN-RELATED"/>
    <property type="match status" value="1"/>
</dbReference>
<keyword evidence="3" id="KW-1185">Reference proteome</keyword>
<dbReference type="AlphaFoldDB" id="A0AA88UA17"/>
<accession>A0AA88UA17</accession>
<dbReference type="Proteomes" id="UP001187471">
    <property type="component" value="Unassembled WGS sequence"/>
</dbReference>